<dbReference type="Proteomes" id="UP000066203">
    <property type="component" value="Chromosome"/>
</dbReference>
<name>A0A0K2S0Y0_9MICC</name>
<organism evidence="4">
    <name type="scientific">Rothia mucilaginosa</name>
    <dbReference type="NCBI Taxonomy" id="43675"/>
    <lineage>
        <taxon>Bacteria</taxon>
        <taxon>Bacillati</taxon>
        <taxon>Actinomycetota</taxon>
        <taxon>Actinomycetes</taxon>
        <taxon>Micrococcales</taxon>
        <taxon>Micrococcaceae</taxon>
        <taxon>Rothia</taxon>
    </lineage>
</organism>
<feature type="domain" description="DUF8010" evidence="2">
    <location>
        <begin position="54"/>
        <end position="139"/>
    </location>
</feature>
<dbReference type="RefSeq" id="WP_060824662.1">
    <property type="nucleotide sequence ID" value="NZ_AP014938.1"/>
</dbReference>
<protein>
    <submittedName>
        <fullName evidence="4">Uncharacterized protein</fullName>
    </submittedName>
</protein>
<feature type="region of interest" description="Disordered" evidence="1">
    <location>
        <begin position="1"/>
        <end position="27"/>
    </location>
</feature>
<dbReference type="EMBL" id="AP014938">
    <property type="protein sequence ID" value="BAS20743.1"/>
    <property type="molecule type" value="Genomic_DNA"/>
</dbReference>
<dbReference type="Pfam" id="PF26035">
    <property type="entry name" value="DUF8010"/>
    <property type="match status" value="1"/>
</dbReference>
<sequence length="287" mass="30606">MTTPSETTPDNTPVQENAPDQNSAPNAAAPIELKYNPHEGVEEPYLILPGGAQGAAAVKDLATYISRALAVNPDAAIRLTARGRVVAVFACSLEPEDASSDTPVIMGLRALHLLADSTLDMTVQAQALLDRLARLQKQAEEQGNEENPQLVLFMPPVTVNASWAGKSAPLSGWYEVGTVPVEEFHRATAEGLEAVERALPENPGATVLSTVRSRIWSSDMVLEYLPEFDTVLVPTGAAFALRVFGFIPEGFTGDLPLFAAHVGSDEWLRIVAPAGMVLVRRGSGSLL</sequence>
<accession>A0A0K2S0Y0</accession>
<dbReference type="PATRIC" id="fig|43675.28.peg.1531"/>
<evidence type="ECO:0000313" key="4">
    <source>
        <dbReference type="EMBL" id="BAS20743.1"/>
    </source>
</evidence>
<gene>
    <name evidence="4" type="ORF">RM6536_1496</name>
</gene>
<evidence type="ECO:0000256" key="1">
    <source>
        <dbReference type="SAM" id="MobiDB-lite"/>
    </source>
</evidence>
<reference evidence="5" key="1">
    <citation type="submission" date="2015-08" db="EMBL/GenBank/DDBJ databases">
        <title>Complete genome sequence of Rothia mucilaginosa strain NUM-Rm6536.</title>
        <authorList>
            <person name="Nambu T."/>
        </authorList>
    </citation>
    <scope>NUCLEOTIDE SEQUENCE [LARGE SCALE GENOMIC DNA]</scope>
    <source>
        <strain evidence="5">NUM-Rm6536</strain>
    </source>
</reference>
<dbReference type="InterPro" id="IPR058323">
    <property type="entry name" value="DUF8010"/>
</dbReference>
<proteinExistence type="predicted"/>
<evidence type="ECO:0000259" key="3">
    <source>
        <dbReference type="Pfam" id="PF26572"/>
    </source>
</evidence>
<evidence type="ECO:0000313" key="5">
    <source>
        <dbReference type="Proteomes" id="UP000066203"/>
    </source>
</evidence>
<feature type="domain" description="DUF8185" evidence="3">
    <location>
        <begin position="169"/>
        <end position="283"/>
    </location>
</feature>
<feature type="compositionally biased region" description="Polar residues" evidence="1">
    <location>
        <begin position="1"/>
        <end position="25"/>
    </location>
</feature>
<evidence type="ECO:0000259" key="2">
    <source>
        <dbReference type="Pfam" id="PF26035"/>
    </source>
</evidence>
<dbReference type="InterPro" id="IPR058498">
    <property type="entry name" value="DUF8185"/>
</dbReference>
<dbReference type="Pfam" id="PF26572">
    <property type="entry name" value="DUF8185"/>
    <property type="match status" value="1"/>
</dbReference>
<dbReference type="AlphaFoldDB" id="A0A0K2S0Y0"/>